<keyword evidence="10" id="KW-1185">Reference proteome</keyword>
<evidence type="ECO:0000313" key="10">
    <source>
        <dbReference type="Proteomes" id="UP001239782"/>
    </source>
</evidence>
<keyword evidence="2" id="KW-1003">Cell membrane</keyword>
<accession>A0AA51RW29</accession>
<feature type="transmembrane region" description="Helical" evidence="7">
    <location>
        <begin position="12"/>
        <end position="31"/>
    </location>
</feature>
<dbReference type="GO" id="GO:0005886">
    <property type="term" value="C:plasma membrane"/>
    <property type="evidence" value="ECO:0007669"/>
    <property type="project" value="UniProtKB-SubCell"/>
</dbReference>
<keyword evidence="3 7" id="KW-0812">Transmembrane</keyword>
<comment type="subcellular location">
    <subcellularLocation>
        <location evidence="1">Cell membrane</location>
    </subcellularLocation>
</comment>
<dbReference type="EMBL" id="CP133548">
    <property type="protein sequence ID" value="WMS88713.1"/>
    <property type="molecule type" value="Genomic_DNA"/>
</dbReference>
<dbReference type="RefSeq" id="WP_309203933.1">
    <property type="nucleotide sequence ID" value="NZ_CP133548.1"/>
</dbReference>
<keyword evidence="4 7" id="KW-1133">Transmembrane helix</keyword>
<keyword evidence="6" id="KW-0807">Transducer</keyword>
<feature type="domain" description="Chemotaxis methyl-accepting receptor Tar-related ligand-binding" evidence="8">
    <location>
        <begin position="2"/>
        <end position="68"/>
    </location>
</feature>
<evidence type="ECO:0000256" key="7">
    <source>
        <dbReference type="SAM" id="Phobius"/>
    </source>
</evidence>
<evidence type="ECO:0000259" key="8">
    <source>
        <dbReference type="Pfam" id="PF02203"/>
    </source>
</evidence>
<dbReference type="Proteomes" id="UP001239782">
    <property type="component" value="Chromosome"/>
</dbReference>
<dbReference type="InterPro" id="IPR003122">
    <property type="entry name" value="Tar_rcpt_lig-bd"/>
</dbReference>
<organism evidence="9 10">
    <name type="scientific">Pleionea litopenaei</name>
    <dbReference type="NCBI Taxonomy" id="3070815"/>
    <lineage>
        <taxon>Bacteria</taxon>
        <taxon>Pseudomonadati</taxon>
        <taxon>Pseudomonadota</taxon>
        <taxon>Gammaproteobacteria</taxon>
        <taxon>Oceanospirillales</taxon>
        <taxon>Pleioneaceae</taxon>
        <taxon>Pleionea</taxon>
    </lineage>
</organism>
<dbReference type="AlphaFoldDB" id="A0AA51RW29"/>
<dbReference type="Pfam" id="PF02203">
    <property type="entry name" value="TarH"/>
    <property type="match status" value="1"/>
</dbReference>
<evidence type="ECO:0000256" key="5">
    <source>
        <dbReference type="ARBA" id="ARBA00023136"/>
    </source>
</evidence>
<evidence type="ECO:0000256" key="2">
    <source>
        <dbReference type="ARBA" id="ARBA00022475"/>
    </source>
</evidence>
<evidence type="ECO:0000313" key="9">
    <source>
        <dbReference type="EMBL" id="WMS88713.1"/>
    </source>
</evidence>
<protein>
    <submittedName>
        <fullName evidence="9">MCP four helix bundle domain-containing protein</fullName>
    </submittedName>
</protein>
<dbReference type="KEGG" id="plei:Q9312_07300"/>
<evidence type="ECO:0000256" key="1">
    <source>
        <dbReference type="ARBA" id="ARBA00004236"/>
    </source>
</evidence>
<reference evidence="9 10" key="1">
    <citation type="submission" date="2023-08" db="EMBL/GenBank/DDBJ databases">
        <title>Pleionea litopenaei sp. nov., isolated from stomach of juvenile Litopenaeus vannamei.</title>
        <authorList>
            <person name="Rho A.M."/>
            <person name="Hwang C.Y."/>
        </authorList>
    </citation>
    <scope>NUCLEOTIDE SEQUENCE [LARGE SCALE GENOMIC DNA]</scope>
    <source>
        <strain evidence="9 10">HL-JVS1</strain>
    </source>
</reference>
<dbReference type="GO" id="GO:0006935">
    <property type="term" value="P:chemotaxis"/>
    <property type="evidence" value="ECO:0007669"/>
    <property type="project" value="InterPro"/>
</dbReference>
<evidence type="ECO:0000256" key="4">
    <source>
        <dbReference type="ARBA" id="ARBA00022989"/>
    </source>
</evidence>
<gene>
    <name evidence="9" type="ORF">Q9312_07300</name>
</gene>
<evidence type="ECO:0000256" key="3">
    <source>
        <dbReference type="ARBA" id="ARBA00022692"/>
    </source>
</evidence>
<dbReference type="GO" id="GO:0007165">
    <property type="term" value="P:signal transduction"/>
    <property type="evidence" value="ECO:0007669"/>
    <property type="project" value="UniProtKB-KW"/>
</dbReference>
<name>A0AA51RW29_9GAMM</name>
<evidence type="ECO:0000256" key="6">
    <source>
        <dbReference type="ARBA" id="ARBA00023224"/>
    </source>
</evidence>
<keyword evidence="5 7" id="KW-0472">Membrane</keyword>
<sequence>MNLTVSTRIAGGFGVVVLLLLVISIVSLSGVGNINQNLSNVVDKATPMLQANGELISTLLEANDRVNRHRKIEVIEELSTYEGSYNEFIANYQSRKSKCSVLSLSTQRLPSLSNKAKSPLINT</sequence>
<proteinExistence type="predicted"/>